<sequence>MLLLPLIEKLLITYGRIAFLSSSSFKLFNQETGDGFCCGCSTLMITILLLALFLTKQDDF</sequence>
<protein>
    <submittedName>
        <fullName evidence="2">Uncharacterized protein</fullName>
    </submittedName>
</protein>
<evidence type="ECO:0000313" key="3">
    <source>
        <dbReference type="Proteomes" id="UP000006867"/>
    </source>
</evidence>
<name>A0ABM5LUG2_BACA1</name>
<reference evidence="2 3" key="1">
    <citation type="journal article" date="2011" name="Front. Microbiol.">
        <title>Genomic signatures of strain selection and enhancement in Bacillus atrophaeus var. globigii, a historical biowarfare simulant.</title>
        <authorList>
            <person name="Gibbons H.S."/>
            <person name="Broomall S.M."/>
            <person name="McNew L.A."/>
            <person name="Daligault H."/>
            <person name="Chapman C."/>
            <person name="Bruce D."/>
            <person name="Karavis M."/>
            <person name="Krepps M."/>
            <person name="McGregor P.A."/>
            <person name="Hong C."/>
            <person name="Park K.H."/>
            <person name="Akmal A."/>
            <person name="Feldman A."/>
            <person name="Lin J.S."/>
            <person name="Chang W.E."/>
            <person name="Higgs B.W."/>
            <person name="Demirev P."/>
            <person name="Lindquist J."/>
            <person name="Liem A."/>
            <person name="Fochler E."/>
            <person name="Read T.D."/>
            <person name="Tapia R."/>
            <person name="Johnson S."/>
            <person name="Bishop-Lilly K.A."/>
            <person name="Detter C."/>
            <person name="Han C."/>
            <person name="Sozhamannan S."/>
            <person name="Rosenzweig C.N."/>
            <person name="Skowronski E.W."/>
        </authorList>
    </citation>
    <scope>NUCLEOTIDE SEQUENCE [LARGE SCALE GENOMIC DNA]</scope>
    <source>
        <strain evidence="2 3">1942</strain>
    </source>
</reference>
<keyword evidence="3" id="KW-1185">Reference proteome</keyword>
<dbReference type="EMBL" id="CP002207">
    <property type="protein sequence ID" value="ADP31458.1"/>
    <property type="molecule type" value="Genomic_DNA"/>
</dbReference>
<dbReference type="Proteomes" id="UP000006867">
    <property type="component" value="Chromosome"/>
</dbReference>
<accession>A0ABM5LUG2</accession>
<proteinExistence type="predicted"/>
<evidence type="ECO:0000313" key="2">
    <source>
        <dbReference type="EMBL" id="ADP31458.1"/>
    </source>
</evidence>
<keyword evidence="1" id="KW-1133">Transmembrane helix</keyword>
<evidence type="ECO:0000256" key="1">
    <source>
        <dbReference type="SAM" id="Phobius"/>
    </source>
</evidence>
<keyword evidence="1" id="KW-0812">Transmembrane</keyword>
<gene>
    <name evidence="2" type="ordered locus">BATR1942_02510</name>
</gene>
<organism evidence="2 3">
    <name type="scientific">Bacillus atrophaeus (strain 1942)</name>
    <dbReference type="NCBI Taxonomy" id="720555"/>
    <lineage>
        <taxon>Bacteria</taxon>
        <taxon>Bacillati</taxon>
        <taxon>Bacillota</taxon>
        <taxon>Bacilli</taxon>
        <taxon>Bacillales</taxon>
        <taxon>Bacillaceae</taxon>
        <taxon>Bacillus</taxon>
    </lineage>
</organism>
<feature type="transmembrane region" description="Helical" evidence="1">
    <location>
        <begin position="33"/>
        <end position="54"/>
    </location>
</feature>
<keyword evidence="1" id="KW-0472">Membrane</keyword>